<organism evidence="1 2">
    <name type="scientific">Urochloa decumbens</name>
    <dbReference type="NCBI Taxonomy" id="240449"/>
    <lineage>
        <taxon>Eukaryota</taxon>
        <taxon>Viridiplantae</taxon>
        <taxon>Streptophyta</taxon>
        <taxon>Embryophyta</taxon>
        <taxon>Tracheophyta</taxon>
        <taxon>Spermatophyta</taxon>
        <taxon>Magnoliopsida</taxon>
        <taxon>Liliopsida</taxon>
        <taxon>Poales</taxon>
        <taxon>Poaceae</taxon>
        <taxon>PACMAD clade</taxon>
        <taxon>Panicoideae</taxon>
        <taxon>Panicodae</taxon>
        <taxon>Paniceae</taxon>
        <taxon>Melinidinae</taxon>
        <taxon>Urochloa</taxon>
    </lineage>
</organism>
<evidence type="ECO:0000313" key="2">
    <source>
        <dbReference type="Proteomes" id="UP001497457"/>
    </source>
</evidence>
<sequence>MARETGDTTFHEEKGLEEGGSKAYARCRCVQRRAGLPFLSSGRTEESAVAAACDVACTVALVPAAAGLRCVAVAQLSTGMGQRRGFCRRPPRFSNCSEPPLSETRRGDIRHGLGNLDCRVL</sequence>
<protein>
    <submittedName>
        <fullName evidence="1">Uncharacterized protein</fullName>
    </submittedName>
</protein>
<dbReference type="AlphaFoldDB" id="A0ABC9FAL9"/>
<reference evidence="2" key="1">
    <citation type="submission" date="2024-06" db="EMBL/GenBank/DDBJ databases">
        <authorList>
            <person name="Ryan C."/>
        </authorList>
    </citation>
    <scope>NUCLEOTIDE SEQUENCE [LARGE SCALE GENOMIC DNA]</scope>
</reference>
<gene>
    <name evidence="1" type="ORF">URODEC1_LOCUS103710</name>
</gene>
<dbReference type="EMBL" id="OZ075116">
    <property type="protein sequence ID" value="CAL5071967.1"/>
    <property type="molecule type" value="Genomic_DNA"/>
</dbReference>
<name>A0ABC9FAL9_9POAL</name>
<accession>A0ABC9FAL9</accession>
<reference evidence="1 2" key="2">
    <citation type="submission" date="2024-10" db="EMBL/GenBank/DDBJ databases">
        <authorList>
            <person name="Ryan C."/>
        </authorList>
    </citation>
    <scope>NUCLEOTIDE SEQUENCE [LARGE SCALE GENOMIC DNA]</scope>
</reference>
<evidence type="ECO:0000313" key="1">
    <source>
        <dbReference type="EMBL" id="CAL5071967.1"/>
    </source>
</evidence>
<proteinExistence type="predicted"/>
<dbReference type="Proteomes" id="UP001497457">
    <property type="component" value="Chromosome 6rd"/>
</dbReference>
<keyword evidence="2" id="KW-1185">Reference proteome</keyword>